<dbReference type="PANTHER" id="PTHR45916:SF1">
    <property type="entry name" value="STRUCTURAL MAINTENANCE OF CHROMOSOMES PROTEIN 5"/>
    <property type="match status" value="1"/>
</dbReference>
<dbReference type="OrthoDB" id="10254973at2759"/>
<feature type="coiled-coil region" evidence="4">
    <location>
        <begin position="854"/>
        <end position="888"/>
    </location>
</feature>
<proteinExistence type="inferred from homology"/>
<evidence type="ECO:0000256" key="3">
    <source>
        <dbReference type="ARBA" id="ARBA00023054"/>
    </source>
</evidence>
<dbReference type="SUPFAM" id="SSF52540">
    <property type="entry name" value="P-loop containing nucleoside triphosphate hydrolases"/>
    <property type="match status" value="2"/>
</dbReference>
<gene>
    <name evidence="6" type="primary">SMC5</name>
    <name evidence="8" type="synonym">LOC112679995</name>
    <name evidence="6" type="ORF">g.91015</name>
</gene>
<evidence type="ECO:0000313" key="8">
    <source>
        <dbReference type="RefSeq" id="XP_025405742.1"/>
    </source>
</evidence>
<dbReference type="Gene3D" id="3.40.50.300">
    <property type="entry name" value="P-loop containing nucleotide triphosphate hydrolases"/>
    <property type="match status" value="2"/>
</dbReference>
<dbReference type="Proteomes" id="UP000694846">
    <property type="component" value="Unplaced"/>
</dbReference>
<evidence type="ECO:0000256" key="2">
    <source>
        <dbReference type="ARBA" id="ARBA00018687"/>
    </source>
</evidence>
<feature type="coiled-coil region" evidence="4">
    <location>
        <begin position="630"/>
        <end position="664"/>
    </location>
</feature>
<organism evidence="6">
    <name type="scientific">Sipha flava</name>
    <name type="common">yellow sugarcane aphid</name>
    <dbReference type="NCBI Taxonomy" id="143950"/>
    <lineage>
        <taxon>Eukaryota</taxon>
        <taxon>Metazoa</taxon>
        <taxon>Ecdysozoa</taxon>
        <taxon>Arthropoda</taxon>
        <taxon>Hexapoda</taxon>
        <taxon>Insecta</taxon>
        <taxon>Pterygota</taxon>
        <taxon>Neoptera</taxon>
        <taxon>Paraneoptera</taxon>
        <taxon>Hemiptera</taxon>
        <taxon>Sternorrhyncha</taxon>
        <taxon>Aphidomorpha</taxon>
        <taxon>Aphidoidea</taxon>
        <taxon>Aphididae</taxon>
        <taxon>Sipha</taxon>
    </lineage>
</organism>
<accession>A0A2S2Q4U1</accession>
<feature type="coiled-coil region" evidence="4">
    <location>
        <begin position="332"/>
        <end position="383"/>
    </location>
</feature>
<dbReference type="InterPro" id="IPR003395">
    <property type="entry name" value="RecF/RecN/SMC_N"/>
</dbReference>
<dbReference type="GO" id="GO:0030915">
    <property type="term" value="C:Smc5-Smc6 complex"/>
    <property type="evidence" value="ECO:0007669"/>
    <property type="project" value="TreeGrafter"/>
</dbReference>
<evidence type="ECO:0000313" key="6">
    <source>
        <dbReference type="EMBL" id="MBY72734.1"/>
    </source>
</evidence>
<sequence>MSVKKEIVKHENGRAELLSKKRKLDEMMNGSIISIKLKNFMTFTEVEYHGHPKINLIIGPNGSGKSSIVTAFILGFGGGPKDINRGDKVSHFVKLGKSQADIEIELYQKSKENMRLRRTIFYTNESCHYYINNVMVTKKKYIEIVESFNIKVHNLCQFLPQDRLEDFSKLDSKGLLLNTLQSIEDTDLLNKFVELKSLADGMANFENDQKKLKNAISSEFSVNSKLETIVNSFTEKNVLEKQLLIVLQKRCWSLYILGWRQIQNEIKKFRIAENHNKTALSIINRQKDKVNKKKSMEIDMKKIVLKNANVVGKFLEKLNEKVGVAECYVSDLKELNSTVKKSSIKIDEYKETISIMEKKLESIKNETLNVEECKQELLKINKKMLIIDESINPIKKNLSDIKNQLIGITDKMISIDQELRREQRKEDGKNQFIERKFPELWKAVKWLRNCDKSSIFRGQVFEPLFTQIEIIEQKNAKYIENIIPYRDMIAFVFEYAEDLTTFNNIVKREGWQKINSLSAPSANLLINDTPNYNINSLKKFGFYSYALDMIKTPLPVRRYLIRQYNMHSIPIGSSDVLNSLQNLPDDISFLFAGNDKVVLKYSLYTNEKITHQSPINEAQFLLFSVDSNLIQSLSIRKEEIKAKCESYEKKQTELNNLLKNTEDSRQPYFEKKKEINGNIMKFQDQQRAFDRIVKDIQFIRSSLKNEEGRSTEFLNRNSQLISKYLSSMQEVVELFDNYATASKTFTASAFIVNNCCENSDEETKMLKQLKLLYVANMNNFSDYLKYIQKLELELKKTLEVALHWTKGVSPYDKNLFKPYNDAFDTIEESDVCDLDNVIIEKRAKLNCLCVDPKAPQLIKEYKERKVKIKELEKKLENLTNDSQSKEKQIEAIHSIWLPKLQKLVSSLCSNFSNFLTTFGCSGLIELDVGVTRYDYHSYGLLIKVQFRNDLSSLRLLDAKCQSGGERALTTALFLLALQEVTHFPFRIVDEINQGMDKIYEKKLMELFMELFETRSNQYLIITPKLVQNLSFKNTTVIIIFCIAKNNEVDEDALIVEENEEIEEEDDYETEED</sequence>
<comment type="similarity">
    <text evidence="1">Belongs to the SMC family. SMC5 subfamily.</text>
</comment>
<protein>
    <recommendedName>
        <fullName evidence="2">Structural maintenance of chromosomes protein 5</fullName>
    </recommendedName>
</protein>
<reference evidence="8" key="2">
    <citation type="submission" date="2025-04" db="UniProtKB">
        <authorList>
            <consortium name="RefSeq"/>
        </authorList>
    </citation>
    <scope>IDENTIFICATION</scope>
    <source>
        <tissue evidence="8">Whole body</tissue>
    </source>
</reference>
<keyword evidence="3 4" id="KW-0175">Coiled coil</keyword>
<dbReference type="PANTHER" id="PTHR45916">
    <property type="entry name" value="STRUCTURAL MAINTENANCE OF CHROMOSOMES PROTEIN 5"/>
    <property type="match status" value="1"/>
</dbReference>
<dbReference type="EMBL" id="GGMS01003531">
    <property type="protein sequence ID" value="MBY72734.1"/>
    <property type="molecule type" value="Transcribed_RNA"/>
</dbReference>
<feature type="domain" description="RecF/RecN/SMC N-terminal" evidence="5">
    <location>
        <begin position="32"/>
        <end position="1024"/>
    </location>
</feature>
<reference evidence="6" key="1">
    <citation type="submission" date="2018-04" db="EMBL/GenBank/DDBJ databases">
        <title>Transcriptome assembly of Sipha flava.</title>
        <authorList>
            <person name="Scully E.D."/>
            <person name="Geib S.M."/>
            <person name="Palmer N.A."/>
            <person name="Koch K."/>
            <person name="Bradshaw J."/>
            <person name="Heng-Moss T."/>
            <person name="Sarath G."/>
        </authorList>
    </citation>
    <scope>NUCLEOTIDE SEQUENCE</scope>
</reference>
<dbReference type="GO" id="GO:0003697">
    <property type="term" value="F:single-stranded DNA binding"/>
    <property type="evidence" value="ECO:0007669"/>
    <property type="project" value="TreeGrafter"/>
</dbReference>
<name>A0A2S2Q4U1_9HEMI</name>
<dbReference type="AlphaFoldDB" id="A0A2S2Q4U1"/>
<keyword evidence="7" id="KW-1185">Reference proteome</keyword>
<dbReference type="RefSeq" id="XP_025405742.1">
    <property type="nucleotide sequence ID" value="XM_025549957.1"/>
</dbReference>
<evidence type="ECO:0000259" key="5">
    <source>
        <dbReference type="Pfam" id="PF02463"/>
    </source>
</evidence>
<dbReference type="Pfam" id="PF02463">
    <property type="entry name" value="SMC_N"/>
    <property type="match status" value="1"/>
</dbReference>
<evidence type="ECO:0000313" key="7">
    <source>
        <dbReference type="Proteomes" id="UP000694846"/>
    </source>
</evidence>
<dbReference type="InterPro" id="IPR027417">
    <property type="entry name" value="P-loop_NTPase"/>
</dbReference>
<dbReference type="GO" id="GO:0005634">
    <property type="term" value="C:nucleus"/>
    <property type="evidence" value="ECO:0007669"/>
    <property type="project" value="TreeGrafter"/>
</dbReference>
<evidence type="ECO:0000256" key="4">
    <source>
        <dbReference type="SAM" id="Coils"/>
    </source>
</evidence>
<evidence type="ECO:0000256" key="1">
    <source>
        <dbReference type="ARBA" id="ARBA00010171"/>
    </source>
</evidence>
<dbReference type="GO" id="GO:0000724">
    <property type="term" value="P:double-strand break repair via homologous recombination"/>
    <property type="evidence" value="ECO:0007669"/>
    <property type="project" value="TreeGrafter"/>
</dbReference>